<dbReference type="InterPro" id="IPR011701">
    <property type="entry name" value="MFS"/>
</dbReference>
<keyword evidence="1" id="KW-0472">Membrane</keyword>
<keyword evidence="1" id="KW-1133">Transmembrane helix</keyword>
<dbReference type="EMBL" id="JAKKPZ010000046">
    <property type="protein sequence ID" value="KAI1706655.1"/>
    <property type="molecule type" value="Genomic_DNA"/>
</dbReference>
<evidence type="ECO:0000256" key="1">
    <source>
        <dbReference type="SAM" id="Phobius"/>
    </source>
</evidence>
<sequence>MGYPFLFTLRVLQGSGSSPSLMMINSVTDQWSPIATAGTFLIMLSTYCQFGPILTMPAAAGLCESRWGWPMVYYLQGTLTLVLLLIFFAFFRVSPREHPLVEQQGMVWICWLGFFGDELGYQIFQQYGPIFLNKALGMNVRDTGIAAALPFIVAIVTKLIAGPISDRMTCVSDRARINIFSIVSQVGTIVCYACLAVIPKLAPNSPIWLMQIFYTSINIFSG</sequence>
<organism evidence="2 3">
    <name type="scientific">Ditylenchus destructor</name>
    <dbReference type="NCBI Taxonomy" id="166010"/>
    <lineage>
        <taxon>Eukaryota</taxon>
        <taxon>Metazoa</taxon>
        <taxon>Ecdysozoa</taxon>
        <taxon>Nematoda</taxon>
        <taxon>Chromadorea</taxon>
        <taxon>Rhabditida</taxon>
        <taxon>Tylenchina</taxon>
        <taxon>Tylenchomorpha</taxon>
        <taxon>Sphaerularioidea</taxon>
        <taxon>Anguinidae</taxon>
        <taxon>Anguininae</taxon>
        <taxon>Ditylenchus</taxon>
    </lineage>
</organism>
<feature type="transmembrane region" description="Helical" evidence="1">
    <location>
        <begin position="73"/>
        <end position="93"/>
    </location>
</feature>
<dbReference type="Pfam" id="PF07690">
    <property type="entry name" value="MFS_1"/>
    <property type="match status" value="1"/>
</dbReference>
<feature type="transmembrane region" description="Helical" evidence="1">
    <location>
        <begin position="31"/>
        <end position="53"/>
    </location>
</feature>
<dbReference type="AlphaFoldDB" id="A0AAD4MTV1"/>
<keyword evidence="3" id="KW-1185">Reference proteome</keyword>
<dbReference type="GO" id="GO:0022857">
    <property type="term" value="F:transmembrane transporter activity"/>
    <property type="evidence" value="ECO:0007669"/>
    <property type="project" value="InterPro"/>
</dbReference>
<feature type="transmembrane region" description="Helical" evidence="1">
    <location>
        <begin position="144"/>
        <end position="165"/>
    </location>
</feature>
<dbReference type="GO" id="GO:0016020">
    <property type="term" value="C:membrane"/>
    <property type="evidence" value="ECO:0007669"/>
    <property type="project" value="TreeGrafter"/>
</dbReference>
<dbReference type="Gene3D" id="1.20.1250.20">
    <property type="entry name" value="MFS general substrate transporter like domains"/>
    <property type="match status" value="2"/>
</dbReference>
<name>A0AAD4MTV1_9BILA</name>
<dbReference type="SUPFAM" id="SSF103473">
    <property type="entry name" value="MFS general substrate transporter"/>
    <property type="match status" value="1"/>
</dbReference>
<comment type="caution">
    <text evidence="2">The sequence shown here is derived from an EMBL/GenBank/DDBJ whole genome shotgun (WGS) entry which is preliminary data.</text>
</comment>
<feature type="transmembrane region" description="Helical" evidence="1">
    <location>
        <begin position="105"/>
        <end position="124"/>
    </location>
</feature>
<dbReference type="PANTHER" id="PTHR45757:SF23">
    <property type="entry name" value="MAJOR FACILITATOR SUPERFAMILY (MFS) PROFILE DOMAIN-CONTAINING PROTEIN"/>
    <property type="match status" value="1"/>
</dbReference>
<feature type="transmembrane region" description="Helical" evidence="1">
    <location>
        <begin position="177"/>
        <end position="198"/>
    </location>
</feature>
<dbReference type="Proteomes" id="UP001201812">
    <property type="component" value="Unassembled WGS sequence"/>
</dbReference>
<protein>
    <submittedName>
        <fullName evidence="2">Major facilitator superfamily domain-containing protein</fullName>
    </submittedName>
</protein>
<dbReference type="InterPro" id="IPR036259">
    <property type="entry name" value="MFS_trans_sf"/>
</dbReference>
<accession>A0AAD4MTV1</accession>
<keyword evidence="1" id="KW-0812">Transmembrane</keyword>
<evidence type="ECO:0000313" key="3">
    <source>
        <dbReference type="Proteomes" id="UP001201812"/>
    </source>
</evidence>
<proteinExistence type="predicted"/>
<reference evidence="2" key="1">
    <citation type="submission" date="2022-01" db="EMBL/GenBank/DDBJ databases">
        <title>Genome Sequence Resource for Two Populations of Ditylenchus destructor, the Migratory Endoparasitic Phytonematode.</title>
        <authorList>
            <person name="Zhang H."/>
            <person name="Lin R."/>
            <person name="Xie B."/>
        </authorList>
    </citation>
    <scope>NUCLEOTIDE SEQUENCE</scope>
    <source>
        <strain evidence="2">BazhouSP</strain>
    </source>
</reference>
<dbReference type="PANTHER" id="PTHR45757">
    <property type="entry name" value="PROTEIN CBG23364-RELATED"/>
    <property type="match status" value="1"/>
</dbReference>
<gene>
    <name evidence="2" type="ORF">DdX_12865</name>
</gene>
<evidence type="ECO:0000313" key="2">
    <source>
        <dbReference type="EMBL" id="KAI1706655.1"/>
    </source>
</evidence>